<dbReference type="Proteomes" id="UP001483337">
    <property type="component" value="Chromosome"/>
</dbReference>
<evidence type="ECO:0000256" key="2">
    <source>
        <dbReference type="SAM" id="SignalP"/>
    </source>
</evidence>
<evidence type="ECO:0000256" key="1">
    <source>
        <dbReference type="SAM" id="MobiDB-lite"/>
    </source>
</evidence>
<dbReference type="EMBL" id="CP150886">
    <property type="protein sequence ID" value="WZB89822.1"/>
    <property type="molecule type" value="Genomic_DNA"/>
</dbReference>
<evidence type="ECO:0000313" key="4">
    <source>
        <dbReference type="Proteomes" id="UP001483337"/>
    </source>
</evidence>
<feature type="signal peptide" evidence="2">
    <location>
        <begin position="1"/>
        <end position="32"/>
    </location>
</feature>
<feature type="compositionally biased region" description="Polar residues" evidence="1">
    <location>
        <begin position="98"/>
        <end position="111"/>
    </location>
</feature>
<protein>
    <submittedName>
        <fullName evidence="3">Uncharacterized protein</fullName>
    </submittedName>
</protein>
<keyword evidence="4" id="KW-1185">Reference proteome</keyword>
<proteinExistence type="predicted"/>
<keyword evidence="2" id="KW-0732">Signal</keyword>
<name>A0ABZ2UWM8_9CYAN</name>
<evidence type="ECO:0000313" key="3">
    <source>
        <dbReference type="EMBL" id="WZB89822.1"/>
    </source>
</evidence>
<organism evidence="3 4">
    <name type="scientific">Okeanomitos corallinicola TIOX110</name>
    <dbReference type="NCBI Taxonomy" id="3133117"/>
    <lineage>
        <taxon>Bacteria</taxon>
        <taxon>Bacillati</taxon>
        <taxon>Cyanobacteriota</taxon>
        <taxon>Cyanophyceae</taxon>
        <taxon>Nostocales</taxon>
        <taxon>Aphanizomenonaceae</taxon>
        <taxon>Okeanomitos</taxon>
    </lineage>
</organism>
<feature type="region of interest" description="Disordered" evidence="1">
    <location>
        <begin position="96"/>
        <end position="124"/>
    </location>
</feature>
<sequence>MKKPFLPVHKILIATFAGISFASFLVAQPSLADTEQPFSSLETDRNANSLFGNGSDFNMFELMHRAQFGPLNWNQQEQNQQLNDAAAAFRAKQRKLWLQQQPSTSSPTINGENAAPLMILPADK</sequence>
<reference evidence="3 4" key="1">
    <citation type="submission" date="2024-04" db="EMBL/GenBank/DDBJ databases">
        <title>Okeanomitos corallinicola gen. &amp; sp. nov. (Nostocales, Cyanobacteria), a new toxic marine heterocyst-forming cyanobacterium from a coral reef.</title>
        <authorList>
            <person name="Li H."/>
            <person name="Li R."/>
            <person name="Kang J."/>
            <person name="Hii K.S."/>
            <person name="Mohamed H.F."/>
            <person name="Xu X."/>
            <person name="Luo Z."/>
        </authorList>
    </citation>
    <scope>NUCLEOTIDE SEQUENCE [LARGE SCALE GENOMIC DNA]</scope>
    <source>
        <strain evidence="3 4">TIOX110</strain>
    </source>
</reference>
<accession>A0ABZ2UWM8</accession>
<feature type="chain" id="PRO_5046803129" evidence="2">
    <location>
        <begin position="33"/>
        <end position="124"/>
    </location>
</feature>
<gene>
    <name evidence="3" type="ORF">WJM97_09070</name>
</gene>
<dbReference type="RefSeq" id="WP_353932717.1">
    <property type="nucleotide sequence ID" value="NZ_CP150886.1"/>
</dbReference>